<dbReference type="PANTHER" id="PTHR11157:SF126">
    <property type="entry name" value="ELONGATION OF VERY LONG CHAIN FATTY ACIDS PROTEIN"/>
    <property type="match status" value="1"/>
</dbReference>
<reference evidence="11 12" key="1">
    <citation type="journal article" date="2019" name="Sci. Rep.">
        <title>Orb-weaving spider Araneus ventricosus genome elucidates the spidroin gene catalogue.</title>
        <authorList>
            <person name="Kono N."/>
            <person name="Nakamura H."/>
            <person name="Ohtoshi R."/>
            <person name="Moran D.A.P."/>
            <person name="Shinohara A."/>
            <person name="Yoshida Y."/>
            <person name="Fujiwara M."/>
            <person name="Mori M."/>
            <person name="Tomita M."/>
            <person name="Arakawa K."/>
        </authorList>
    </citation>
    <scope>NUCLEOTIDE SEQUENCE [LARGE SCALE GENOMIC DNA]</scope>
</reference>
<keyword evidence="3 10" id="KW-0808">Transferase</keyword>
<comment type="caution">
    <text evidence="10">Lacks conserved residue(s) required for the propagation of feature annotation.</text>
</comment>
<evidence type="ECO:0000256" key="5">
    <source>
        <dbReference type="ARBA" id="ARBA00022832"/>
    </source>
</evidence>
<evidence type="ECO:0000256" key="4">
    <source>
        <dbReference type="ARBA" id="ARBA00022692"/>
    </source>
</evidence>
<dbReference type="Pfam" id="PF01151">
    <property type="entry name" value="ELO"/>
    <property type="match status" value="1"/>
</dbReference>
<feature type="transmembrane region" description="Helical" evidence="10">
    <location>
        <begin position="23"/>
        <end position="41"/>
    </location>
</feature>
<comment type="catalytic activity">
    <reaction evidence="10">
        <text>a very-long-chain acyl-CoA + malonyl-CoA + H(+) = a very-long-chain 3-oxoacyl-CoA + CO2 + CoA</text>
        <dbReference type="Rhea" id="RHEA:32727"/>
        <dbReference type="ChEBI" id="CHEBI:15378"/>
        <dbReference type="ChEBI" id="CHEBI:16526"/>
        <dbReference type="ChEBI" id="CHEBI:57287"/>
        <dbReference type="ChEBI" id="CHEBI:57384"/>
        <dbReference type="ChEBI" id="CHEBI:90725"/>
        <dbReference type="ChEBI" id="CHEBI:90736"/>
        <dbReference type="EC" id="2.3.1.199"/>
    </reaction>
</comment>
<evidence type="ECO:0000313" key="11">
    <source>
        <dbReference type="EMBL" id="GBL99721.1"/>
    </source>
</evidence>
<evidence type="ECO:0000256" key="7">
    <source>
        <dbReference type="ARBA" id="ARBA00023098"/>
    </source>
</evidence>
<proteinExistence type="inferred from homology"/>
<evidence type="ECO:0000256" key="3">
    <source>
        <dbReference type="ARBA" id="ARBA00022679"/>
    </source>
</evidence>
<comment type="caution">
    <text evidence="11">The sequence shown here is derived from an EMBL/GenBank/DDBJ whole genome shotgun (WGS) entry which is preliminary data.</text>
</comment>
<dbReference type="GO" id="GO:0034625">
    <property type="term" value="P:fatty acid elongation, monounsaturated fatty acid"/>
    <property type="evidence" value="ECO:0007669"/>
    <property type="project" value="TreeGrafter"/>
</dbReference>
<evidence type="ECO:0000256" key="2">
    <source>
        <dbReference type="ARBA" id="ARBA00022516"/>
    </source>
</evidence>
<keyword evidence="4 10" id="KW-0812">Transmembrane</keyword>
<dbReference type="EMBL" id="BGPR01000150">
    <property type="protein sequence ID" value="GBL99721.1"/>
    <property type="molecule type" value="Genomic_DNA"/>
</dbReference>
<comment type="subcellular location">
    <subcellularLocation>
        <location evidence="1">Membrane</location>
        <topology evidence="1">Multi-pass membrane protein</topology>
    </subcellularLocation>
</comment>
<dbReference type="AlphaFoldDB" id="A0A4Y2C5H5"/>
<dbReference type="GO" id="GO:0034626">
    <property type="term" value="P:fatty acid elongation, polyunsaturated fatty acid"/>
    <property type="evidence" value="ECO:0007669"/>
    <property type="project" value="TreeGrafter"/>
</dbReference>
<dbReference type="GO" id="GO:0030148">
    <property type="term" value="P:sphingolipid biosynthetic process"/>
    <property type="evidence" value="ECO:0007669"/>
    <property type="project" value="TreeGrafter"/>
</dbReference>
<dbReference type="EC" id="2.3.1.199" evidence="10"/>
<organism evidence="11 12">
    <name type="scientific">Araneus ventricosus</name>
    <name type="common">Orbweaver spider</name>
    <name type="synonym">Epeira ventricosa</name>
    <dbReference type="NCBI Taxonomy" id="182803"/>
    <lineage>
        <taxon>Eukaryota</taxon>
        <taxon>Metazoa</taxon>
        <taxon>Ecdysozoa</taxon>
        <taxon>Arthropoda</taxon>
        <taxon>Chelicerata</taxon>
        <taxon>Arachnida</taxon>
        <taxon>Araneae</taxon>
        <taxon>Araneomorphae</taxon>
        <taxon>Entelegynae</taxon>
        <taxon>Araneoidea</taxon>
        <taxon>Araneidae</taxon>
        <taxon>Araneus</taxon>
    </lineage>
</organism>
<dbReference type="Proteomes" id="UP000499080">
    <property type="component" value="Unassembled WGS sequence"/>
</dbReference>
<evidence type="ECO:0000256" key="10">
    <source>
        <dbReference type="RuleBase" id="RU361115"/>
    </source>
</evidence>
<protein>
    <recommendedName>
        <fullName evidence="10">Elongation of very long chain fatty acids protein</fullName>
        <ecNumber evidence="10">2.3.1.199</ecNumber>
    </recommendedName>
    <alternativeName>
        <fullName evidence="10">Very-long-chain 3-oxoacyl-CoA synthase</fullName>
    </alternativeName>
</protein>
<sequence>MYSYYCLSALGPAMAKYLWWKQYLTLLQIVQFVLILLYLFVEFLNGCVKLNNTEIALAAHVSFMLFLFLDFYKKYKNNDKLNGNINNSEKKK</sequence>
<dbReference type="InterPro" id="IPR002076">
    <property type="entry name" value="ELO_fam"/>
</dbReference>
<dbReference type="GO" id="GO:0009922">
    <property type="term" value="F:fatty acid elongase activity"/>
    <property type="evidence" value="ECO:0007669"/>
    <property type="project" value="UniProtKB-EC"/>
</dbReference>
<evidence type="ECO:0000256" key="6">
    <source>
        <dbReference type="ARBA" id="ARBA00022989"/>
    </source>
</evidence>
<keyword evidence="8 10" id="KW-0472">Membrane</keyword>
<keyword evidence="9 10" id="KW-0275">Fatty acid biosynthesis</keyword>
<keyword evidence="2 10" id="KW-0444">Lipid biosynthesis</keyword>
<dbReference type="PANTHER" id="PTHR11157">
    <property type="entry name" value="FATTY ACID ACYL TRANSFERASE-RELATED"/>
    <property type="match status" value="1"/>
</dbReference>
<evidence type="ECO:0000256" key="1">
    <source>
        <dbReference type="ARBA" id="ARBA00004141"/>
    </source>
</evidence>
<keyword evidence="6 10" id="KW-1133">Transmembrane helix</keyword>
<dbReference type="OrthoDB" id="434092at2759"/>
<evidence type="ECO:0000256" key="8">
    <source>
        <dbReference type="ARBA" id="ARBA00023136"/>
    </source>
</evidence>
<dbReference type="GO" id="GO:0042761">
    <property type="term" value="P:very long-chain fatty acid biosynthetic process"/>
    <property type="evidence" value="ECO:0007669"/>
    <property type="project" value="TreeGrafter"/>
</dbReference>
<evidence type="ECO:0000256" key="9">
    <source>
        <dbReference type="ARBA" id="ARBA00023160"/>
    </source>
</evidence>
<name>A0A4Y2C5H5_ARAVE</name>
<gene>
    <name evidence="11" type="ORF">AVEN_249757_1</name>
</gene>
<keyword evidence="7 10" id="KW-0443">Lipid metabolism</keyword>
<accession>A0A4Y2C5H5</accession>
<dbReference type="GO" id="GO:0019367">
    <property type="term" value="P:fatty acid elongation, saturated fatty acid"/>
    <property type="evidence" value="ECO:0007669"/>
    <property type="project" value="TreeGrafter"/>
</dbReference>
<evidence type="ECO:0000313" key="12">
    <source>
        <dbReference type="Proteomes" id="UP000499080"/>
    </source>
</evidence>
<feature type="transmembrane region" description="Helical" evidence="10">
    <location>
        <begin position="53"/>
        <end position="72"/>
    </location>
</feature>
<comment type="similarity">
    <text evidence="10">Belongs to the ELO family.</text>
</comment>
<dbReference type="GO" id="GO:0005789">
    <property type="term" value="C:endoplasmic reticulum membrane"/>
    <property type="evidence" value="ECO:0007669"/>
    <property type="project" value="TreeGrafter"/>
</dbReference>
<keyword evidence="12" id="KW-1185">Reference proteome</keyword>
<keyword evidence="5 10" id="KW-0276">Fatty acid metabolism</keyword>